<protein>
    <recommendedName>
        <fullName evidence="5">Lipoprotein</fullName>
    </recommendedName>
</protein>
<name>A0ABU0KD32_9ACTN</name>
<evidence type="ECO:0000256" key="2">
    <source>
        <dbReference type="SAM" id="SignalP"/>
    </source>
</evidence>
<feature type="compositionally biased region" description="Polar residues" evidence="1">
    <location>
        <begin position="54"/>
        <end position="67"/>
    </location>
</feature>
<feature type="region of interest" description="Disordered" evidence="1">
    <location>
        <begin position="29"/>
        <end position="72"/>
    </location>
</feature>
<proteinExistence type="predicted"/>
<evidence type="ECO:0000313" key="3">
    <source>
        <dbReference type="EMBL" id="MDQ0487279.1"/>
    </source>
</evidence>
<dbReference type="EMBL" id="JAUSWC010000006">
    <property type="protein sequence ID" value="MDQ0487279.1"/>
    <property type="molecule type" value="Genomic_DNA"/>
</dbReference>
<comment type="caution">
    <text evidence="3">The sequence shown here is derived from an EMBL/GenBank/DDBJ whole genome shotgun (WGS) entry which is preliminary data.</text>
</comment>
<keyword evidence="2" id="KW-0732">Signal</keyword>
<feature type="chain" id="PRO_5045645542" description="Lipoprotein" evidence="2">
    <location>
        <begin position="28"/>
        <end position="282"/>
    </location>
</feature>
<dbReference type="Proteomes" id="UP001236795">
    <property type="component" value="Unassembled WGS sequence"/>
</dbReference>
<reference evidence="3 4" key="1">
    <citation type="submission" date="2023-07" db="EMBL/GenBank/DDBJ databases">
        <title>Genomic Encyclopedia of Type Strains, Phase IV (KMG-IV): sequencing the most valuable type-strain genomes for metagenomic binning, comparative biology and taxonomic classification.</title>
        <authorList>
            <person name="Goeker M."/>
        </authorList>
    </citation>
    <scope>NUCLEOTIDE SEQUENCE [LARGE SCALE GENOMIC DNA]</scope>
    <source>
        <strain evidence="3 4">DSM 40573</strain>
    </source>
</reference>
<dbReference type="PROSITE" id="PS51257">
    <property type="entry name" value="PROKAR_LIPOPROTEIN"/>
    <property type="match status" value="1"/>
</dbReference>
<organism evidence="3 4">
    <name type="scientific">Streptomyces thermodiastaticus</name>
    <dbReference type="NCBI Taxonomy" id="44061"/>
    <lineage>
        <taxon>Bacteria</taxon>
        <taxon>Bacillati</taxon>
        <taxon>Actinomycetota</taxon>
        <taxon>Actinomycetes</taxon>
        <taxon>Kitasatosporales</taxon>
        <taxon>Streptomycetaceae</taxon>
        <taxon>Streptomyces</taxon>
    </lineage>
</organism>
<feature type="signal peptide" evidence="2">
    <location>
        <begin position="1"/>
        <end position="27"/>
    </location>
</feature>
<sequence length="282" mass="29103">MTTPRPLVRPARVLAAALAAGTLFATAACSGSDSSASPESDASSTVAERGLAAAQTTSPAASESPSDLSEEGARNALITPADIEDDWTQVRDPREWRDTLLVGSVDVAAFVDGQSDVQDCQRLVDALFQETLLGKPTGASAVTGFQQGDSRLLYQVAAYDKAELDDSMQWLSELPDACDQFTLTGGDAGERTVQVIETSLPQAGDNRQGLTVTVKGESNGDPVTLSLDVAAVQIGADAITVTNGGLDGADHDTTSAAVKQGTQRLQEVLAGLTPSPTPSGIN</sequence>
<evidence type="ECO:0000256" key="1">
    <source>
        <dbReference type="SAM" id="MobiDB-lite"/>
    </source>
</evidence>
<evidence type="ECO:0008006" key="5">
    <source>
        <dbReference type="Google" id="ProtNLM"/>
    </source>
</evidence>
<evidence type="ECO:0000313" key="4">
    <source>
        <dbReference type="Proteomes" id="UP001236795"/>
    </source>
</evidence>
<feature type="compositionally biased region" description="Low complexity" evidence="1">
    <location>
        <begin position="29"/>
        <end position="44"/>
    </location>
</feature>
<dbReference type="RefSeq" id="WP_258901634.1">
    <property type="nucleotide sequence ID" value="NZ_JAUSWC010000006.1"/>
</dbReference>
<gene>
    <name evidence="3" type="ORF">QO019_002130</name>
</gene>
<accession>A0ABU0KD32</accession>
<keyword evidence="4" id="KW-1185">Reference proteome</keyword>